<dbReference type="InterPro" id="IPR046900">
    <property type="entry name" value="ABC-3C_MC7"/>
</dbReference>
<dbReference type="STRING" id="351656.Xvie_00747"/>
<keyword evidence="2" id="KW-1185">Reference proteome</keyword>
<gene>
    <name evidence="1" type="ORF">Xvie_00747</name>
</gene>
<comment type="caution">
    <text evidence="1">The sequence shown here is derived from an EMBL/GenBank/DDBJ whole genome shotgun (WGS) entry which is preliminary data.</text>
</comment>
<accession>A0A1Y2SKI1</accession>
<sequence length="74" mass="8534">MITPNKFTSFEQSLLSKLHYILEALPVVSRLNELYEKVEKNFEDVSEFIACIDVLYILGRIELNRDGGEITNVN</sequence>
<reference evidence="1 2" key="1">
    <citation type="submission" date="2016-10" db="EMBL/GenBank/DDBJ databases">
        <title>Systematic genetic and metabolomic analysis of Xenorhabdus and Photorhabdus spp., highlights the requirements for a dual symbiotic and pathogenic life style.</title>
        <authorList>
            <person name="Tobias N.J."/>
            <person name="Wolff H."/>
            <person name="Djahanschiri B."/>
            <person name="Pidot S.J."/>
            <person name="Stinear T.P."/>
            <person name="Ebersberger I."/>
            <person name="Bode H.B."/>
        </authorList>
    </citation>
    <scope>NUCLEOTIDE SEQUENCE [LARGE SCALE GENOMIC DNA]</scope>
    <source>
        <strain evidence="1 2">DSM 22392</strain>
    </source>
</reference>
<protein>
    <submittedName>
        <fullName evidence="1">Uncharacterized protein</fullName>
    </submittedName>
</protein>
<organism evidence="1 2">
    <name type="scientific">Xenorhabdus vietnamensis</name>
    <dbReference type="NCBI Taxonomy" id="351656"/>
    <lineage>
        <taxon>Bacteria</taxon>
        <taxon>Pseudomonadati</taxon>
        <taxon>Pseudomonadota</taxon>
        <taxon>Gammaproteobacteria</taxon>
        <taxon>Enterobacterales</taxon>
        <taxon>Morganellaceae</taxon>
        <taxon>Xenorhabdus</taxon>
    </lineage>
</organism>
<dbReference type="OrthoDB" id="6637044at2"/>
<evidence type="ECO:0000313" key="2">
    <source>
        <dbReference type="Proteomes" id="UP000194350"/>
    </source>
</evidence>
<name>A0A1Y2SKI1_9GAMM</name>
<evidence type="ECO:0000313" key="1">
    <source>
        <dbReference type="EMBL" id="OTA18061.1"/>
    </source>
</evidence>
<dbReference type="EMBL" id="MUBJ01000002">
    <property type="protein sequence ID" value="OTA18061.1"/>
    <property type="molecule type" value="Genomic_DNA"/>
</dbReference>
<dbReference type="AlphaFoldDB" id="A0A1Y2SKI1"/>
<dbReference type="Pfam" id="PF20292">
    <property type="entry name" value="MC7"/>
    <property type="match status" value="1"/>
</dbReference>
<dbReference type="Proteomes" id="UP000194350">
    <property type="component" value="Unassembled WGS sequence"/>
</dbReference>
<proteinExistence type="predicted"/>
<dbReference type="RefSeq" id="WP_086108011.1">
    <property type="nucleotide sequence ID" value="NZ_CAWNGD010000062.1"/>
</dbReference>